<dbReference type="InterPro" id="IPR052035">
    <property type="entry name" value="ZnF_BED_domain_contain"/>
</dbReference>
<evidence type="ECO:0000256" key="4">
    <source>
        <dbReference type="ARBA" id="ARBA00022833"/>
    </source>
</evidence>
<evidence type="ECO:0000313" key="7">
    <source>
        <dbReference type="Proteomes" id="UP001160148"/>
    </source>
</evidence>
<keyword evidence="3" id="KW-0863">Zinc-finger</keyword>
<evidence type="ECO:0000313" key="6">
    <source>
        <dbReference type="EMBL" id="CAI6352854.1"/>
    </source>
</evidence>
<keyword evidence="5" id="KW-0539">Nucleus</keyword>
<keyword evidence="7" id="KW-1185">Reference proteome</keyword>
<evidence type="ECO:0008006" key="8">
    <source>
        <dbReference type="Google" id="ProtNLM"/>
    </source>
</evidence>
<reference evidence="6 7" key="1">
    <citation type="submission" date="2023-01" db="EMBL/GenBank/DDBJ databases">
        <authorList>
            <person name="Whitehead M."/>
        </authorList>
    </citation>
    <scope>NUCLEOTIDE SEQUENCE [LARGE SCALE GENOMIC DNA]</scope>
</reference>
<proteinExistence type="predicted"/>
<evidence type="ECO:0000256" key="3">
    <source>
        <dbReference type="ARBA" id="ARBA00022771"/>
    </source>
</evidence>
<dbReference type="InterPro" id="IPR012337">
    <property type="entry name" value="RNaseH-like_sf"/>
</dbReference>
<evidence type="ECO:0000256" key="5">
    <source>
        <dbReference type="ARBA" id="ARBA00023242"/>
    </source>
</evidence>
<protein>
    <recommendedName>
        <fullName evidence="8">BED-type domain-containing protein</fullName>
    </recommendedName>
</protein>
<dbReference type="AlphaFoldDB" id="A0AAV0WAK4"/>
<sequence length="290" mass="32903">MGRPNASKVHSYYKFDCNLKESSCKHCTAKIKGNHSTNLRKHLASHHNEQYEELLVNESKINKKTNGVSKIIAHQRLFNLNESKHVKVSINEKTIIDACVDLVTINGRPFSMLNDTGFRRILDPVLNGFQKKFKINSNIIKKHVHEESLLIQQEIITEASSKLISLKLDAVTRLNRSFLGVNMQYIVENSIKLKTLGLIELTESHTGIYLKQTILNILKKFKIDPKQLYTITSDNGANMLKAINLVEKDVSTTLQTELLDESDTVNDDVILNDTNETHSNISSDDECSDR</sequence>
<dbReference type="PANTHER" id="PTHR46481">
    <property type="entry name" value="ZINC FINGER BED DOMAIN-CONTAINING PROTEIN 4"/>
    <property type="match status" value="1"/>
</dbReference>
<keyword evidence="2" id="KW-0479">Metal-binding</keyword>
<evidence type="ECO:0000256" key="1">
    <source>
        <dbReference type="ARBA" id="ARBA00004123"/>
    </source>
</evidence>
<name>A0AAV0WAK4_9HEMI</name>
<evidence type="ECO:0000256" key="2">
    <source>
        <dbReference type="ARBA" id="ARBA00022723"/>
    </source>
</evidence>
<comment type="subcellular location">
    <subcellularLocation>
        <location evidence="1">Nucleus</location>
    </subcellularLocation>
</comment>
<dbReference type="GO" id="GO:0008270">
    <property type="term" value="F:zinc ion binding"/>
    <property type="evidence" value="ECO:0007669"/>
    <property type="project" value="UniProtKB-KW"/>
</dbReference>
<accession>A0AAV0WAK4</accession>
<dbReference type="SUPFAM" id="SSF53098">
    <property type="entry name" value="Ribonuclease H-like"/>
    <property type="match status" value="1"/>
</dbReference>
<gene>
    <name evidence="6" type="ORF">MEUPH1_LOCUS9046</name>
</gene>
<dbReference type="GO" id="GO:0005634">
    <property type="term" value="C:nucleus"/>
    <property type="evidence" value="ECO:0007669"/>
    <property type="project" value="UniProtKB-SubCell"/>
</dbReference>
<keyword evidence="4" id="KW-0862">Zinc</keyword>
<dbReference type="Proteomes" id="UP001160148">
    <property type="component" value="Unassembled WGS sequence"/>
</dbReference>
<dbReference type="EMBL" id="CARXXK010000002">
    <property type="protein sequence ID" value="CAI6352854.1"/>
    <property type="molecule type" value="Genomic_DNA"/>
</dbReference>
<organism evidence="6 7">
    <name type="scientific">Macrosiphum euphorbiae</name>
    <name type="common">potato aphid</name>
    <dbReference type="NCBI Taxonomy" id="13131"/>
    <lineage>
        <taxon>Eukaryota</taxon>
        <taxon>Metazoa</taxon>
        <taxon>Ecdysozoa</taxon>
        <taxon>Arthropoda</taxon>
        <taxon>Hexapoda</taxon>
        <taxon>Insecta</taxon>
        <taxon>Pterygota</taxon>
        <taxon>Neoptera</taxon>
        <taxon>Paraneoptera</taxon>
        <taxon>Hemiptera</taxon>
        <taxon>Sternorrhyncha</taxon>
        <taxon>Aphidomorpha</taxon>
        <taxon>Aphidoidea</taxon>
        <taxon>Aphididae</taxon>
        <taxon>Macrosiphini</taxon>
        <taxon>Macrosiphum</taxon>
    </lineage>
</organism>
<dbReference type="PANTHER" id="PTHR46481:SF10">
    <property type="entry name" value="ZINC FINGER BED DOMAIN-CONTAINING PROTEIN 39"/>
    <property type="match status" value="1"/>
</dbReference>
<comment type="caution">
    <text evidence="6">The sequence shown here is derived from an EMBL/GenBank/DDBJ whole genome shotgun (WGS) entry which is preliminary data.</text>
</comment>